<dbReference type="AlphaFoldDB" id="A6IN85"/>
<dbReference type="EMBL" id="CH473965">
    <property type="protein sequence ID" value="EDL99325.1"/>
    <property type="molecule type" value="Genomic_DNA"/>
</dbReference>
<evidence type="ECO:0000313" key="2">
    <source>
        <dbReference type="Proteomes" id="UP000234681"/>
    </source>
</evidence>
<name>A6IN85_RAT</name>
<evidence type="ECO:0000313" key="1">
    <source>
        <dbReference type="EMBL" id="EDL99325.1"/>
    </source>
</evidence>
<sequence>MPYHQLPPSSFLKPLFLQARVKHSG</sequence>
<proteinExistence type="predicted"/>
<reference evidence="1 2" key="1">
    <citation type="submission" date="2005-09" db="EMBL/GenBank/DDBJ databases">
        <authorList>
            <person name="Mural R.J."/>
            <person name="Li P.W."/>
            <person name="Adams M.D."/>
            <person name="Amanatides P.G."/>
            <person name="Baden-Tillson H."/>
            <person name="Barnstead M."/>
            <person name="Chin S.H."/>
            <person name="Dew I."/>
            <person name="Evans C.A."/>
            <person name="Ferriera S."/>
            <person name="Flanigan M."/>
            <person name="Fosler C."/>
            <person name="Glodek A."/>
            <person name="Gu Z."/>
            <person name="Holt R.A."/>
            <person name="Jennings D."/>
            <person name="Kraft C.L."/>
            <person name="Lu F."/>
            <person name="Nguyen T."/>
            <person name="Nusskern D.R."/>
            <person name="Pfannkoch C.M."/>
            <person name="Sitter C."/>
            <person name="Sutton G.G."/>
            <person name="Venter J.C."/>
            <person name="Wang Z."/>
            <person name="Woodage T."/>
            <person name="Zheng X.H."/>
            <person name="Zhong F."/>
        </authorList>
    </citation>
    <scope>NUCLEOTIDE SEQUENCE [LARGE SCALE GENOMIC DNA]</scope>
    <source>
        <strain>BN</strain>
        <strain evidence="2">Sprague-Dawley</strain>
    </source>
</reference>
<organism evidence="1 2">
    <name type="scientific">Rattus norvegicus</name>
    <name type="common">Rat</name>
    <dbReference type="NCBI Taxonomy" id="10116"/>
    <lineage>
        <taxon>Eukaryota</taxon>
        <taxon>Metazoa</taxon>
        <taxon>Chordata</taxon>
        <taxon>Craniata</taxon>
        <taxon>Vertebrata</taxon>
        <taxon>Euteleostomi</taxon>
        <taxon>Mammalia</taxon>
        <taxon>Eutheria</taxon>
        <taxon>Euarchontoglires</taxon>
        <taxon>Glires</taxon>
        <taxon>Rodentia</taxon>
        <taxon>Myomorpha</taxon>
        <taxon>Muroidea</taxon>
        <taxon>Muridae</taxon>
        <taxon>Murinae</taxon>
        <taxon>Rattus</taxon>
    </lineage>
</organism>
<accession>A6IN85</accession>
<protein>
    <submittedName>
        <fullName evidence="1">RCG22452</fullName>
    </submittedName>
</protein>
<dbReference type="Proteomes" id="UP000234681">
    <property type="component" value="Chromosome 9"/>
</dbReference>
<gene>
    <name evidence="1" type="ORF">rCG_22452</name>
</gene>